<evidence type="ECO:0000313" key="7">
    <source>
        <dbReference type="Proteomes" id="UP000433483"/>
    </source>
</evidence>
<evidence type="ECO:0000313" key="10">
    <source>
        <dbReference type="Proteomes" id="UP000460718"/>
    </source>
</evidence>
<feature type="chain" id="PRO_5036380978" description="Secreted protein" evidence="1">
    <location>
        <begin position="22"/>
        <end position="64"/>
    </location>
</feature>
<evidence type="ECO:0000256" key="1">
    <source>
        <dbReference type="SAM" id="SignalP"/>
    </source>
</evidence>
<evidence type="ECO:0000313" key="6">
    <source>
        <dbReference type="EMBL" id="KAE9234011.1"/>
    </source>
</evidence>
<dbReference type="AlphaFoldDB" id="A0A6A3ZC14"/>
<dbReference type="Proteomes" id="UP000488956">
    <property type="component" value="Unassembled WGS sequence"/>
</dbReference>
<evidence type="ECO:0000313" key="4">
    <source>
        <dbReference type="EMBL" id="KAE9136667.1"/>
    </source>
</evidence>
<protein>
    <recommendedName>
        <fullName evidence="12">Secreted protein</fullName>
    </recommendedName>
</protein>
<accession>A0A6A3ZC14</accession>
<evidence type="ECO:0000313" key="2">
    <source>
        <dbReference type="EMBL" id="KAE8954759.1"/>
    </source>
</evidence>
<dbReference type="Proteomes" id="UP000441208">
    <property type="component" value="Unassembled WGS sequence"/>
</dbReference>
<evidence type="ECO:0000313" key="9">
    <source>
        <dbReference type="Proteomes" id="UP000441208"/>
    </source>
</evidence>
<sequence>MWQSSSAFFSVCVLHFPPAFVVPLSSVHPCCSCTSVSPFLTPCGCTGVFSSSESGFPVDACMYW</sequence>
<evidence type="ECO:0008006" key="12">
    <source>
        <dbReference type="Google" id="ProtNLM"/>
    </source>
</evidence>
<evidence type="ECO:0000313" key="3">
    <source>
        <dbReference type="EMBL" id="KAE9124685.1"/>
    </source>
</evidence>
<keyword evidence="7" id="KW-1185">Reference proteome</keyword>
<evidence type="ECO:0000313" key="11">
    <source>
        <dbReference type="Proteomes" id="UP000488956"/>
    </source>
</evidence>
<gene>
    <name evidence="5" type="ORF">PF002_g33373</name>
    <name evidence="6" type="ORF">PF005_g2091</name>
    <name evidence="4" type="ORF">PF007_g2113</name>
    <name evidence="3" type="ORF">PF010_g5932</name>
    <name evidence="2" type="ORF">PF011_g31998</name>
</gene>
<dbReference type="EMBL" id="QXGD01009937">
    <property type="protein sequence ID" value="KAE9157438.1"/>
    <property type="molecule type" value="Genomic_DNA"/>
</dbReference>
<reference evidence="7 8" key="1">
    <citation type="submission" date="2018-08" db="EMBL/GenBank/DDBJ databases">
        <title>Genomic investigation of the strawberry pathogen Phytophthora fragariae indicates pathogenicity is determined by transcriptional variation in three key races.</title>
        <authorList>
            <person name="Adams T.M."/>
            <person name="Armitage A.D."/>
            <person name="Sobczyk M.K."/>
            <person name="Bates H.J."/>
            <person name="Dunwell J.M."/>
            <person name="Nellist C.F."/>
            <person name="Harrison R.J."/>
        </authorList>
    </citation>
    <scope>NUCLEOTIDE SEQUENCE [LARGE SCALE GENOMIC DNA]</scope>
    <source>
        <strain evidence="5 8">BC-1</strain>
        <strain evidence="6 7">NOV-27</strain>
        <strain evidence="4 9">NOV-71</strain>
        <strain evidence="3 11">ONT-3</strain>
        <strain evidence="2 10">SCRP245</strain>
    </source>
</reference>
<dbReference type="Proteomes" id="UP000440367">
    <property type="component" value="Unassembled WGS sequence"/>
</dbReference>
<dbReference type="EMBL" id="QXFX01000229">
    <property type="protein sequence ID" value="KAE9124685.1"/>
    <property type="molecule type" value="Genomic_DNA"/>
</dbReference>
<dbReference type="Proteomes" id="UP000460718">
    <property type="component" value="Unassembled WGS sequence"/>
</dbReference>
<proteinExistence type="predicted"/>
<name>A0A6A3ZC14_9STRA</name>
<keyword evidence="1" id="KW-0732">Signal</keyword>
<feature type="signal peptide" evidence="1">
    <location>
        <begin position="1"/>
        <end position="21"/>
    </location>
</feature>
<dbReference type="Proteomes" id="UP000433483">
    <property type="component" value="Unassembled WGS sequence"/>
</dbReference>
<dbReference type="EMBL" id="QXFW01008864">
    <property type="protein sequence ID" value="KAE8954759.1"/>
    <property type="molecule type" value="Genomic_DNA"/>
</dbReference>
<organism evidence="6 7">
    <name type="scientific">Phytophthora fragariae</name>
    <dbReference type="NCBI Taxonomy" id="53985"/>
    <lineage>
        <taxon>Eukaryota</taxon>
        <taxon>Sar</taxon>
        <taxon>Stramenopiles</taxon>
        <taxon>Oomycota</taxon>
        <taxon>Peronosporomycetes</taxon>
        <taxon>Peronosporales</taxon>
        <taxon>Peronosporaceae</taxon>
        <taxon>Phytophthora</taxon>
    </lineage>
</organism>
<evidence type="ECO:0000313" key="8">
    <source>
        <dbReference type="Proteomes" id="UP000440367"/>
    </source>
</evidence>
<dbReference type="EMBL" id="QXFZ01000055">
    <property type="protein sequence ID" value="KAE9136667.1"/>
    <property type="molecule type" value="Genomic_DNA"/>
</dbReference>
<comment type="caution">
    <text evidence="6">The sequence shown here is derived from an EMBL/GenBank/DDBJ whole genome shotgun (WGS) entry which is preliminary data.</text>
</comment>
<dbReference type="EMBL" id="QXGB01000054">
    <property type="protein sequence ID" value="KAE9234011.1"/>
    <property type="molecule type" value="Genomic_DNA"/>
</dbReference>
<evidence type="ECO:0000313" key="5">
    <source>
        <dbReference type="EMBL" id="KAE9157438.1"/>
    </source>
</evidence>